<evidence type="ECO:0000256" key="1">
    <source>
        <dbReference type="SAM" id="SignalP"/>
    </source>
</evidence>
<sequence>MFSISAPKSTRLLKSNRSDLFVILLFALSSSSDSTNSASLQPSAQCGQVQVTTELSSLHCWHSAWTTSSVLRQLCQFWATPWTFCSSIATG</sequence>
<feature type="chain" id="PRO_5035921804" description="Secreted protein" evidence="1">
    <location>
        <begin position="35"/>
        <end position="91"/>
    </location>
</feature>
<proteinExistence type="predicted"/>
<protein>
    <recommendedName>
        <fullName evidence="4">Secreted protein</fullName>
    </recommendedName>
</protein>
<accession>A0A8T1CNQ9</accession>
<evidence type="ECO:0000313" key="2">
    <source>
        <dbReference type="EMBL" id="KAG2925157.1"/>
    </source>
</evidence>
<evidence type="ECO:0008006" key="4">
    <source>
        <dbReference type="Google" id="ProtNLM"/>
    </source>
</evidence>
<dbReference type="AlphaFoldDB" id="A0A8T1CNQ9"/>
<reference evidence="2" key="1">
    <citation type="submission" date="2018-10" db="EMBL/GenBank/DDBJ databases">
        <title>Effector identification in a new, highly contiguous assembly of the strawberry crown rot pathogen Phytophthora cactorum.</title>
        <authorList>
            <person name="Armitage A.D."/>
            <person name="Nellist C.F."/>
            <person name="Bates H."/>
            <person name="Vickerstaff R.J."/>
            <person name="Harrison R.J."/>
        </authorList>
    </citation>
    <scope>NUCLEOTIDE SEQUENCE</scope>
    <source>
        <strain evidence="2">4032</strain>
    </source>
</reference>
<gene>
    <name evidence="2" type="ORF">PC115_g8393</name>
</gene>
<feature type="signal peptide" evidence="1">
    <location>
        <begin position="1"/>
        <end position="34"/>
    </location>
</feature>
<organism evidence="2 3">
    <name type="scientific">Phytophthora cactorum</name>
    <dbReference type="NCBI Taxonomy" id="29920"/>
    <lineage>
        <taxon>Eukaryota</taxon>
        <taxon>Sar</taxon>
        <taxon>Stramenopiles</taxon>
        <taxon>Oomycota</taxon>
        <taxon>Peronosporomycetes</taxon>
        <taxon>Peronosporales</taxon>
        <taxon>Peronosporaceae</taxon>
        <taxon>Phytophthora</taxon>
    </lineage>
</organism>
<comment type="caution">
    <text evidence="2">The sequence shown here is derived from an EMBL/GenBank/DDBJ whole genome shotgun (WGS) entry which is preliminary data.</text>
</comment>
<name>A0A8T1CNQ9_9STRA</name>
<keyword evidence="1" id="KW-0732">Signal</keyword>
<dbReference type="EMBL" id="RCMI01000216">
    <property type="protein sequence ID" value="KAG2925157.1"/>
    <property type="molecule type" value="Genomic_DNA"/>
</dbReference>
<dbReference type="Proteomes" id="UP000774804">
    <property type="component" value="Unassembled WGS sequence"/>
</dbReference>
<evidence type="ECO:0000313" key="3">
    <source>
        <dbReference type="Proteomes" id="UP000774804"/>
    </source>
</evidence>